<dbReference type="EMBL" id="BGPR01002292">
    <property type="protein sequence ID" value="GBM71109.1"/>
    <property type="molecule type" value="Genomic_DNA"/>
</dbReference>
<comment type="caution">
    <text evidence="1">The sequence shown here is derived from an EMBL/GenBank/DDBJ whole genome shotgun (WGS) entry which is preliminary data.</text>
</comment>
<name>A0A4Y2I1S0_ARAVE</name>
<dbReference type="Proteomes" id="UP000499080">
    <property type="component" value="Unassembled WGS sequence"/>
</dbReference>
<accession>A0A4Y2I1S0</accession>
<sequence length="113" mass="12751">MLLCRFSHVEGCSQNALCGIMQRSAVCVSTWAIYCRGKVKPFQGRGKWGVSCEKQDFFPFPVAWLSCDSFRMLNVDLPVFSSSQPDSIGSIPDHQFSRMKLEKRNLFESCDGS</sequence>
<organism evidence="1 2">
    <name type="scientific">Araneus ventricosus</name>
    <name type="common">Orbweaver spider</name>
    <name type="synonym">Epeira ventricosa</name>
    <dbReference type="NCBI Taxonomy" id="182803"/>
    <lineage>
        <taxon>Eukaryota</taxon>
        <taxon>Metazoa</taxon>
        <taxon>Ecdysozoa</taxon>
        <taxon>Arthropoda</taxon>
        <taxon>Chelicerata</taxon>
        <taxon>Arachnida</taxon>
        <taxon>Araneae</taxon>
        <taxon>Araneomorphae</taxon>
        <taxon>Entelegynae</taxon>
        <taxon>Araneoidea</taxon>
        <taxon>Araneidae</taxon>
        <taxon>Araneus</taxon>
    </lineage>
</organism>
<reference evidence="1 2" key="1">
    <citation type="journal article" date="2019" name="Sci. Rep.">
        <title>Orb-weaving spider Araneus ventricosus genome elucidates the spidroin gene catalogue.</title>
        <authorList>
            <person name="Kono N."/>
            <person name="Nakamura H."/>
            <person name="Ohtoshi R."/>
            <person name="Moran D.A.P."/>
            <person name="Shinohara A."/>
            <person name="Yoshida Y."/>
            <person name="Fujiwara M."/>
            <person name="Mori M."/>
            <person name="Tomita M."/>
            <person name="Arakawa K."/>
        </authorList>
    </citation>
    <scope>NUCLEOTIDE SEQUENCE [LARGE SCALE GENOMIC DNA]</scope>
</reference>
<keyword evidence="2" id="KW-1185">Reference proteome</keyword>
<proteinExistence type="predicted"/>
<evidence type="ECO:0000313" key="2">
    <source>
        <dbReference type="Proteomes" id="UP000499080"/>
    </source>
</evidence>
<dbReference type="AlphaFoldDB" id="A0A4Y2I1S0"/>
<protein>
    <submittedName>
        <fullName evidence="1">Uncharacterized protein</fullName>
    </submittedName>
</protein>
<gene>
    <name evidence="1" type="ORF">AVEN_43818_1</name>
</gene>
<evidence type="ECO:0000313" key="1">
    <source>
        <dbReference type="EMBL" id="GBM71109.1"/>
    </source>
</evidence>